<dbReference type="PANTHER" id="PTHR21666">
    <property type="entry name" value="PEPTIDASE-RELATED"/>
    <property type="match status" value="1"/>
</dbReference>
<evidence type="ECO:0000256" key="1">
    <source>
        <dbReference type="ARBA" id="ARBA00022729"/>
    </source>
</evidence>
<evidence type="ECO:0000256" key="4">
    <source>
        <dbReference type="SAM" id="SignalP"/>
    </source>
</evidence>
<dbReference type="EMBL" id="BLTE01000003">
    <property type="protein sequence ID" value="GFK93183.1"/>
    <property type="molecule type" value="Genomic_DNA"/>
</dbReference>
<reference evidence="6 7" key="2">
    <citation type="submission" date="2020-05" db="EMBL/GenBank/DDBJ databases">
        <title>Draft genome sequence of Desulfovibrio sp. strainFSS-1.</title>
        <authorList>
            <person name="Shimoshige H."/>
            <person name="Kobayashi H."/>
            <person name="Maekawa T."/>
        </authorList>
    </citation>
    <scope>NUCLEOTIDE SEQUENCE [LARGE SCALE GENOMIC DNA]</scope>
    <source>
        <strain evidence="6 7">SIID29052-01</strain>
    </source>
</reference>
<proteinExistence type="predicted"/>
<gene>
    <name evidence="6" type="primary">mepM_3</name>
    <name evidence="6" type="ORF">NNJEOMEG_01014</name>
</gene>
<dbReference type="SUPFAM" id="SSF51261">
    <property type="entry name" value="Duplicated hybrid motif"/>
    <property type="match status" value="1"/>
</dbReference>
<feature type="compositionally biased region" description="Polar residues" evidence="3">
    <location>
        <begin position="230"/>
        <end position="240"/>
    </location>
</feature>
<keyword evidence="7" id="KW-1185">Reference proteome</keyword>
<dbReference type="AlphaFoldDB" id="A0A6V8LKF6"/>
<dbReference type="CDD" id="cd12797">
    <property type="entry name" value="M23_peptidase"/>
    <property type="match status" value="1"/>
</dbReference>
<dbReference type="InterPro" id="IPR016047">
    <property type="entry name" value="M23ase_b-sheet_dom"/>
</dbReference>
<dbReference type="InterPro" id="IPR050570">
    <property type="entry name" value="Cell_wall_metabolism_enzyme"/>
</dbReference>
<protein>
    <submittedName>
        <fullName evidence="6">Murein DD-endopeptidase MepM</fullName>
        <ecNumber evidence="6">3.4.24.-</ecNumber>
    </submittedName>
</protein>
<evidence type="ECO:0000313" key="7">
    <source>
        <dbReference type="Proteomes" id="UP000494245"/>
    </source>
</evidence>
<feature type="domain" description="M23ase beta-sheet core" evidence="5">
    <location>
        <begin position="250"/>
        <end position="340"/>
    </location>
</feature>
<feature type="coiled-coil region" evidence="2">
    <location>
        <begin position="130"/>
        <end position="185"/>
    </location>
</feature>
<feature type="signal peptide" evidence="4">
    <location>
        <begin position="1"/>
        <end position="23"/>
    </location>
</feature>
<dbReference type="RefSeq" id="WP_173081956.1">
    <property type="nucleotide sequence ID" value="NZ_BLTE01000003.1"/>
</dbReference>
<comment type="caution">
    <text evidence="6">The sequence shown here is derived from an EMBL/GenBank/DDBJ whole genome shotgun (WGS) entry which is preliminary data.</text>
</comment>
<dbReference type="EC" id="3.4.24.-" evidence="6"/>
<feature type="coiled-coil region" evidence="2">
    <location>
        <begin position="49"/>
        <end position="90"/>
    </location>
</feature>
<evidence type="ECO:0000259" key="5">
    <source>
        <dbReference type="Pfam" id="PF01551"/>
    </source>
</evidence>
<feature type="region of interest" description="Disordered" evidence="3">
    <location>
        <begin position="213"/>
        <end position="254"/>
    </location>
</feature>
<accession>A0A6V8LKF6</accession>
<evidence type="ECO:0000256" key="3">
    <source>
        <dbReference type="SAM" id="MobiDB-lite"/>
    </source>
</evidence>
<keyword evidence="2" id="KW-0175">Coiled coil</keyword>
<reference evidence="6 7" key="1">
    <citation type="submission" date="2020-04" db="EMBL/GenBank/DDBJ databases">
        <authorList>
            <consortium name="Desulfovibrio sp. FSS-1 genome sequencing consortium"/>
            <person name="Shimoshige H."/>
            <person name="Kobayashi H."/>
            <person name="Maekawa T."/>
        </authorList>
    </citation>
    <scope>NUCLEOTIDE SEQUENCE [LARGE SCALE GENOMIC DNA]</scope>
    <source>
        <strain evidence="6 7">SIID29052-01</strain>
    </source>
</reference>
<organism evidence="6 7">
    <name type="scientific">Fundidesulfovibrio magnetotacticus</name>
    <dbReference type="NCBI Taxonomy" id="2730080"/>
    <lineage>
        <taxon>Bacteria</taxon>
        <taxon>Pseudomonadati</taxon>
        <taxon>Thermodesulfobacteriota</taxon>
        <taxon>Desulfovibrionia</taxon>
        <taxon>Desulfovibrionales</taxon>
        <taxon>Desulfovibrionaceae</taxon>
        <taxon>Fundidesulfovibrio</taxon>
    </lineage>
</organism>
<dbReference type="Proteomes" id="UP000494245">
    <property type="component" value="Unassembled WGS sequence"/>
</dbReference>
<dbReference type="InterPro" id="IPR011055">
    <property type="entry name" value="Dup_hybrid_motif"/>
</dbReference>
<sequence>MRRLSPLLHALILALALSAPARARPPQPPEPTPAERAQSAEVEKTWGNISFLQQRLASQKARLAALDEEARRLDRERKSMEEVIEALGRRITGMLPGLWQMDVRLKGILDATVAPWDEADRGLSWMGAVYAQARREMAEFKDRNVELAATLTRIARLAPETQALAAQAEKTKDTLLAERLALLRELATPRREKLAPREQLERVLEQASLAEFDPQGARENPFTPDGLVSSPAQGRVSSTFAPEANPPRVGVGVSTPAGEKVRAVHSGRVAFAGEIKGLGRVAVVEHGRDTRSVYTGLASVDVKPGQDVAQGDVLGQAGEAPSGGPGMSFELRFGLKPINPSRWFPAS</sequence>
<name>A0A6V8LKF6_9BACT</name>
<feature type="chain" id="PRO_5028806594" evidence="4">
    <location>
        <begin position="24"/>
        <end position="347"/>
    </location>
</feature>
<dbReference type="Gene3D" id="2.70.70.10">
    <property type="entry name" value="Glucose Permease (Domain IIA)"/>
    <property type="match status" value="1"/>
</dbReference>
<keyword evidence="6" id="KW-0378">Hydrolase</keyword>
<dbReference type="Pfam" id="PF01551">
    <property type="entry name" value="Peptidase_M23"/>
    <property type="match status" value="1"/>
</dbReference>
<dbReference type="GO" id="GO:0004222">
    <property type="term" value="F:metalloendopeptidase activity"/>
    <property type="evidence" value="ECO:0007669"/>
    <property type="project" value="TreeGrafter"/>
</dbReference>
<keyword evidence="1 4" id="KW-0732">Signal</keyword>
<dbReference type="PANTHER" id="PTHR21666:SF289">
    <property type="entry name" value="L-ALA--D-GLU ENDOPEPTIDASE"/>
    <property type="match status" value="1"/>
</dbReference>
<evidence type="ECO:0000256" key="2">
    <source>
        <dbReference type="SAM" id="Coils"/>
    </source>
</evidence>
<evidence type="ECO:0000313" key="6">
    <source>
        <dbReference type="EMBL" id="GFK93183.1"/>
    </source>
</evidence>